<comment type="caution">
    <text evidence="1">The sequence shown here is derived from an EMBL/GenBank/DDBJ whole genome shotgun (WGS) entry which is preliminary data.</text>
</comment>
<accession>A0ABS2QBE3</accession>
<sequence length="36" mass="3879">MRQLPVLYHLPGSDLLSQGDSPQLPLAQKSLTAVFG</sequence>
<organism evidence="1 2">
    <name type="scientific">Sporolactobacillus spathodeae</name>
    <dbReference type="NCBI Taxonomy" id="1465502"/>
    <lineage>
        <taxon>Bacteria</taxon>
        <taxon>Bacillati</taxon>
        <taxon>Bacillota</taxon>
        <taxon>Bacilli</taxon>
        <taxon>Bacillales</taxon>
        <taxon>Sporolactobacillaceae</taxon>
        <taxon>Sporolactobacillus</taxon>
    </lineage>
</organism>
<protein>
    <submittedName>
        <fullName evidence="1">Uncharacterized protein</fullName>
    </submittedName>
</protein>
<evidence type="ECO:0000313" key="2">
    <source>
        <dbReference type="Proteomes" id="UP000823201"/>
    </source>
</evidence>
<dbReference type="Proteomes" id="UP000823201">
    <property type="component" value="Unassembled WGS sequence"/>
</dbReference>
<name>A0ABS2QBE3_9BACL</name>
<gene>
    <name evidence="1" type="ORF">JOC27_002628</name>
</gene>
<keyword evidence="2" id="KW-1185">Reference proteome</keyword>
<reference evidence="1 2" key="1">
    <citation type="submission" date="2021-01" db="EMBL/GenBank/DDBJ databases">
        <title>Genomic Encyclopedia of Type Strains, Phase IV (KMG-IV): sequencing the most valuable type-strain genomes for metagenomic binning, comparative biology and taxonomic classification.</title>
        <authorList>
            <person name="Goeker M."/>
        </authorList>
    </citation>
    <scope>NUCLEOTIDE SEQUENCE [LARGE SCALE GENOMIC DNA]</scope>
    <source>
        <strain evidence="1 2">DSM 100968</strain>
    </source>
</reference>
<proteinExistence type="predicted"/>
<evidence type="ECO:0000313" key="1">
    <source>
        <dbReference type="EMBL" id="MBM7659133.1"/>
    </source>
</evidence>
<dbReference type="EMBL" id="JAFBEV010000036">
    <property type="protein sequence ID" value="MBM7659133.1"/>
    <property type="molecule type" value="Genomic_DNA"/>
</dbReference>
<feature type="non-terminal residue" evidence="1">
    <location>
        <position position="36"/>
    </location>
</feature>